<evidence type="ECO:0000256" key="1">
    <source>
        <dbReference type="ARBA" id="ARBA00000312"/>
    </source>
</evidence>
<keyword evidence="13 14" id="KW-0342">GTP-binding</keyword>
<comment type="catalytic activity">
    <reaction evidence="1 14">
        <text>adenosylcob(III)inamide + ATP = adenosylcob(III)inamide phosphate + ADP + H(+)</text>
        <dbReference type="Rhea" id="RHEA:15769"/>
        <dbReference type="ChEBI" id="CHEBI:2480"/>
        <dbReference type="ChEBI" id="CHEBI:15378"/>
        <dbReference type="ChEBI" id="CHEBI:30616"/>
        <dbReference type="ChEBI" id="CHEBI:58502"/>
        <dbReference type="ChEBI" id="CHEBI:456216"/>
        <dbReference type="EC" id="2.7.1.156"/>
    </reaction>
</comment>
<comment type="pathway">
    <text evidence="6 14">Cofactor biosynthesis; adenosylcobalamin biosynthesis; adenosylcobalamin from cob(II)yrinate a,c-diamide: step 5/7.</text>
</comment>
<evidence type="ECO:0000256" key="3">
    <source>
        <dbReference type="ARBA" id="ARBA00001522"/>
    </source>
</evidence>
<comment type="function">
    <text evidence="4 14">Catalyzes ATP-dependent phosphorylation of adenosylcobinamide and addition of GMP to adenosylcobinamide phosphate.</text>
</comment>
<keyword evidence="9 14" id="KW-0808">Transferase</keyword>
<comment type="catalytic activity">
    <reaction evidence="3">
        <text>adenosylcob(III)inamide + GTP = adenosylcob(III)inamide phosphate + GDP + H(+)</text>
        <dbReference type="Rhea" id="RHEA:15765"/>
        <dbReference type="ChEBI" id="CHEBI:2480"/>
        <dbReference type="ChEBI" id="CHEBI:15378"/>
        <dbReference type="ChEBI" id="CHEBI:37565"/>
        <dbReference type="ChEBI" id="CHEBI:58189"/>
        <dbReference type="ChEBI" id="CHEBI:58502"/>
        <dbReference type="EC" id="2.7.1.156"/>
    </reaction>
</comment>
<dbReference type="InterPro" id="IPR027417">
    <property type="entry name" value="P-loop_NTPase"/>
</dbReference>
<keyword evidence="12 14" id="KW-0067">ATP-binding</keyword>
<dbReference type="CDD" id="cd00544">
    <property type="entry name" value="CobU"/>
    <property type="match status" value="1"/>
</dbReference>
<dbReference type="GO" id="GO:0009236">
    <property type="term" value="P:cobalamin biosynthetic process"/>
    <property type="evidence" value="ECO:0007669"/>
    <property type="project" value="UniProtKB-UniRule"/>
</dbReference>
<dbReference type="Gene3D" id="3.40.50.300">
    <property type="entry name" value="P-loop containing nucleotide triphosphate hydrolases"/>
    <property type="match status" value="1"/>
</dbReference>
<evidence type="ECO:0000256" key="6">
    <source>
        <dbReference type="ARBA" id="ARBA00005159"/>
    </source>
</evidence>
<reference evidence="17 18" key="1">
    <citation type="submission" date="2017-08" db="EMBL/GenBank/DDBJ databases">
        <title>Halomonas alkalisoli sp. nov., isolated from saline alkaline soil.</title>
        <authorList>
            <person name="Wang D."/>
            <person name="Zhang G."/>
        </authorList>
    </citation>
    <scope>NUCLEOTIDE SEQUENCE [LARGE SCALE GENOMIC DNA]</scope>
    <source>
        <strain evidence="17 18">WRN001</strain>
    </source>
</reference>
<dbReference type="OrthoDB" id="9788370at2"/>
<keyword evidence="18" id="KW-1185">Reference proteome</keyword>
<name>A0A2A2EVP7_9GAMM</name>
<dbReference type="EC" id="2.7.1.156" evidence="14"/>
<comment type="catalytic activity">
    <reaction evidence="2 14">
        <text>adenosylcob(III)inamide phosphate + GTP + H(+) = adenosylcob(III)inamide-GDP + diphosphate</text>
        <dbReference type="Rhea" id="RHEA:22712"/>
        <dbReference type="ChEBI" id="CHEBI:15378"/>
        <dbReference type="ChEBI" id="CHEBI:33019"/>
        <dbReference type="ChEBI" id="CHEBI:37565"/>
        <dbReference type="ChEBI" id="CHEBI:58502"/>
        <dbReference type="ChEBI" id="CHEBI:60487"/>
        <dbReference type="EC" id="2.7.7.62"/>
    </reaction>
</comment>
<keyword evidence="11 14" id="KW-0418">Kinase</keyword>
<dbReference type="AlphaFoldDB" id="A0A2A2EVP7"/>
<dbReference type="PANTHER" id="PTHR34848:SF1">
    <property type="entry name" value="BIFUNCTIONAL ADENOSYLCOBALAMIN BIOSYNTHESIS PROTEIN COBU"/>
    <property type="match status" value="1"/>
</dbReference>
<dbReference type="EC" id="2.7.7.62" evidence="14"/>
<dbReference type="Proteomes" id="UP000217771">
    <property type="component" value="Unassembled WGS sequence"/>
</dbReference>
<organism evidence="17 18">
    <name type="scientific">Halomonas salipaludis</name>
    <dbReference type="NCBI Taxonomy" id="2032625"/>
    <lineage>
        <taxon>Bacteria</taxon>
        <taxon>Pseudomonadati</taxon>
        <taxon>Pseudomonadota</taxon>
        <taxon>Gammaproteobacteria</taxon>
        <taxon>Oceanospirillales</taxon>
        <taxon>Halomonadaceae</taxon>
        <taxon>Halomonas</taxon>
    </lineage>
</organism>
<evidence type="ECO:0000256" key="15">
    <source>
        <dbReference type="PIRSR" id="PIRSR006135-1"/>
    </source>
</evidence>
<dbReference type="PIRSF" id="PIRSF006135">
    <property type="entry name" value="CobU"/>
    <property type="match status" value="1"/>
</dbReference>
<dbReference type="GO" id="GO:0005524">
    <property type="term" value="F:ATP binding"/>
    <property type="evidence" value="ECO:0007669"/>
    <property type="project" value="UniProtKB-UniRule"/>
</dbReference>
<feature type="binding site" evidence="16">
    <location>
        <position position="85"/>
    </location>
    <ligand>
        <name>GTP</name>
        <dbReference type="ChEBI" id="CHEBI:37565"/>
    </ligand>
</feature>
<evidence type="ECO:0000256" key="5">
    <source>
        <dbReference type="ARBA" id="ARBA00004692"/>
    </source>
</evidence>
<dbReference type="UniPathway" id="UPA00148">
    <property type="reaction ID" value="UER00236"/>
</dbReference>
<protein>
    <recommendedName>
        <fullName evidence="14">Bifunctional adenosylcobalamin biosynthesis protein</fullName>
        <ecNumber evidence="14">2.7.1.156</ecNumber>
        <ecNumber evidence="14">2.7.7.62</ecNumber>
    </recommendedName>
</protein>
<evidence type="ECO:0000256" key="11">
    <source>
        <dbReference type="ARBA" id="ARBA00022777"/>
    </source>
</evidence>
<comment type="caution">
    <text evidence="17">The sequence shown here is derived from an EMBL/GenBank/DDBJ whole genome shotgun (WGS) entry which is preliminary data.</text>
</comment>
<evidence type="ECO:0000256" key="12">
    <source>
        <dbReference type="ARBA" id="ARBA00022840"/>
    </source>
</evidence>
<dbReference type="SUPFAM" id="SSF52540">
    <property type="entry name" value="P-loop containing nucleoside triphosphate hydrolases"/>
    <property type="match status" value="1"/>
</dbReference>
<evidence type="ECO:0000313" key="17">
    <source>
        <dbReference type="EMBL" id="PAU76485.1"/>
    </source>
</evidence>
<comment type="pathway">
    <text evidence="5 14">Cofactor biosynthesis; adenosylcobalamin biosynthesis; adenosylcobalamin from cob(II)yrinate a,c-diamide: step 6/7.</text>
</comment>
<evidence type="ECO:0000256" key="10">
    <source>
        <dbReference type="ARBA" id="ARBA00022741"/>
    </source>
</evidence>
<feature type="binding site" evidence="16">
    <location>
        <begin position="7"/>
        <end position="14"/>
    </location>
    <ligand>
        <name>GTP</name>
        <dbReference type="ChEBI" id="CHEBI:37565"/>
    </ligand>
</feature>
<gene>
    <name evidence="17" type="ORF">CK498_10770</name>
</gene>
<dbReference type="GO" id="GO:0043752">
    <property type="term" value="F:adenosylcobinamide kinase activity"/>
    <property type="evidence" value="ECO:0007669"/>
    <property type="project" value="UniProtKB-EC"/>
</dbReference>
<evidence type="ECO:0000256" key="14">
    <source>
        <dbReference type="PIRNR" id="PIRNR006135"/>
    </source>
</evidence>
<evidence type="ECO:0000256" key="7">
    <source>
        <dbReference type="ARBA" id="ARBA00007490"/>
    </source>
</evidence>
<dbReference type="GO" id="GO:0005525">
    <property type="term" value="F:GTP binding"/>
    <property type="evidence" value="ECO:0007669"/>
    <property type="project" value="UniProtKB-UniRule"/>
</dbReference>
<sequence>MIAFVSGGARSGKSAYGEALVRRWQQQRGGARYYLATASADDGEMAARIARHRAERGSGWITREAPLALNTALAEVEAGSVVLLDCLTLWASRVLFDSSLDQVAATALLEGTLAQARAREIDLVVVSNDLNEGMPPDDELSWRYLALLQAAHCQLAAEADVVIQVIAGLPQAWKGSLP</sequence>
<keyword evidence="8 14" id="KW-0169">Cobalamin biosynthesis</keyword>
<feature type="binding site" evidence="16">
    <location>
        <begin position="53"/>
        <end position="56"/>
    </location>
    <ligand>
        <name>GTP</name>
        <dbReference type="ChEBI" id="CHEBI:37565"/>
    </ligand>
</feature>
<dbReference type="Pfam" id="PF02283">
    <property type="entry name" value="CobU"/>
    <property type="match status" value="1"/>
</dbReference>
<evidence type="ECO:0000256" key="13">
    <source>
        <dbReference type="ARBA" id="ARBA00023134"/>
    </source>
</evidence>
<dbReference type="GO" id="GO:0008820">
    <property type="term" value="F:cobinamide phosphate guanylyltransferase activity"/>
    <property type="evidence" value="ECO:0007669"/>
    <property type="project" value="UniProtKB-UniRule"/>
</dbReference>
<dbReference type="InterPro" id="IPR003203">
    <property type="entry name" value="CobU/CobP"/>
</dbReference>
<accession>A0A2A2EVP7</accession>
<evidence type="ECO:0000256" key="9">
    <source>
        <dbReference type="ARBA" id="ARBA00022679"/>
    </source>
</evidence>
<feature type="binding site" evidence="16">
    <location>
        <position position="64"/>
    </location>
    <ligand>
        <name>GTP</name>
        <dbReference type="ChEBI" id="CHEBI:37565"/>
    </ligand>
</feature>
<comment type="similarity">
    <text evidence="7 14">Belongs to the CobU/CobP family.</text>
</comment>
<dbReference type="EMBL" id="NSKB01000004">
    <property type="protein sequence ID" value="PAU76485.1"/>
    <property type="molecule type" value="Genomic_DNA"/>
</dbReference>
<keyword evidence="10 14" id="KW-0547">Nucleotide-binding</keyword>
<evidence type="ECO:0000256" key="8">
    <source>
        <dbReference type="ARBA" id="ARBA00022573"/>
    </source>
</evidence>
<evidence type="ECO:0000256" key="16">
    <source>
        <dbReference type="PIRSR" id="PIRSR006135-2"/>
    </source>
</evidence>
<dbReference type="RefSeq" id="WP_095620879.1">
    <property type="nucleotide sequence ID" value="NZ_NSKB01000004.1"/>
</dbReference>
<proteinExistence type="inferred from homology"/>
<evidence type="ECO:0000313" key="18">
    <source>
        <dbReference type="Proteomes" id="UP000217771"/>
    </source>
</evidence>
<dbReference type="PANTHER" id="PTHR34848">
    <property type="match status" value="1"/>
</dbReference>
<evidence type="ECO:0000256" key="2">
    <source>
        <dbReference type="ARBA" id="ARBA00000711"/>
    </source>
</evidence>
<feature type="active site" description="GMP-histidine intermediate" evidence="15">
    <location>
        <position position="52"/>
    </location>
</feature>
<feature type="binding site" evidence="16">
    <location>
        <begin position="36"/>
        <end position="38"/>
    </location>
    <ligand>
        <name>GTP</name>
        <dbReference type="ChEBI" id="CHEBI:37565"/>
    </ligand>
</feature>
<evidence type="ECO:0000256" key="4">
    <source>
        <dbReference type="ARBA" id="ARBA00003889"/>
    </source>
</evidence>